<dbReference type="SUPFAM" id="SSF54534">
    <property type="entry name" value="FKBP-like"/>
    <property type="match status" value="1"/>
</dbReference>
<sequence length="206" mass="23491">MPKILLILLCLNSVLHAQESVAPTFEAVTNTEEAQAYLDSHPSKANTFITFNEDNHKTELAKSLFSTGFATVDGQFEKTRYKVVDRFSTIHYRASYIFIDGNKMDAEAAEILIKTITKKYKSGIPFSKLAQEYSIDNNAKKNGDTGWFAPGSIHPDLEKVIINVPRSQRDLFAFELKEKSWYYLVLNSHQPKKIKEIKVLKIVEKK</sequence>
<evidence type="ECO:0000259" key="3">
    <source>
        <dbReference type="PROSITE" id="PS50198"/>
    </source>
</evidence>
<dbReference type="Proteomes" id="UP000323720">
    <property type="component" value="Unassembled WGS sequence"/>
</dbReference>
<dbReference type="InterPro" id="IPR046357">
    <property type="entry name" value="PPIase_dom_sf"/>
</dbReference>
<keyword evidence="1" id="KW-0413">Isomerase</keyword>
<evidence type="ECO:0000256" key="1">
    <source>
        <dbReference type="PROSITE-ProRule" id="PRU00278"/>
    </source>
</evidence>
<proteinExistence type="predicted"/>
<evidence type="ECO:0000313" key="5">
    <source>
        <dbReference type="Proteomes" id="UP000323720"/>
    </source>
</evidence>
<dbReference type="OrthoDB" id="1348210at2"/>
<reference evidence="4 5" key="1">
    <citation type="submission" date="2019-08" db="EMBL/GenBank/DDBJ databases">
        <title>Genomes of Antarctic Bizionia species.</title>
        <authorList>
            <person name="Bowman J.P."/>
        </authorList>
    </citation>
    <scope>NUCLEOTIDE SEQUENCE [LARGE SCALE GENOMIC DNA]</scope>
    <source>
        <strain evidence="4 5">ADA-4</strain>
    </source>
</reference>
<dbReference type="RefSeq" id="WP_148404153.1">
    <property type="nucleotide sequence ID" value="NZ_VSKK01000003.1"/>
</dbReference>
<feature type="domain" description="PpiC" evidence="3">
    <location>
        <begin position="89"/>
        <end position="189"/>
    </location>
</feature>
<evidence type="ECO:0000256" key="2">
    <source>
        <dbReference type="SAM" id="SignalP"/>
    </source>
</evidence>
<organism evidence="4 5">
    <name type="scientific">Bizionia myxarmorum</name>
    <dbReference type="NCBI Taxonomy" id="291186"/>
    <lineage>
        <taxon>Bacteria</taxon>
        <taxon>Pseudomonadati</taxon>
        <taxon>Bacteroidota</taxon>
        <taxon>Flavobacteriia</taxon>
        <taxon>Flavobacteriales</taxon>
        <taxon>Flavobacteriaceae</taxon>
        <taxon>Bizionia</taxon>
    </lineage>
</organism>
<dbReference type="Pfam" id="PF13616">
    <property type="entry name" value="Rotamase_3"/>
    <property type="match status" value="1"/>
</dbReference>
<dbReference type="AlphaFoldDB" id="A0A5D0R6I0"/>
<keyword evidence="1" id="KW-0697">Rotamase</keyword>
<evidence type="ECO:0000313" key="4">
    <source>
        <dbReference type="EMBL" id="TYB76174.1"/>
    </source>
</evidence>
<keyword evidence="2" id="KW-0732">Signal</keyword>
<dbReference type="InterPro" id="IPR000297">
    <property type="entry name" value="PPIase_PpiC"/>
</dbReference>
<dbReference type="GO" id="GO:0003755">
    <property type="term" value="F:peptidyl-prolyl cis-trans isomerase activity"/>
    <property type="evidence" value="ECO:0007669"/>
    <property type="project" value="UniProtKB-KW"/>
</dbReference>
<name>A0A5D0R6I0_9FLAO</name>
<dbReference type="EMBL" id="VSKK01000003">
    <property type="protein sequence ID" value="TYB76174.1"/>
    <property type="molecule type" value="Genomic_DNA"/>
</dbReference>
<accession>A0A5D0R6I0</accession>
<protein>
    <recommendedName>
        <fullName evidence="3">PpiC domain-containing protein</fullName>
    </recommendedName>
</protein>
<feature type="chain" id="PRO_5023059170" description="PpiC domain-containing protein" evidence="2">
    <location>
        <begin position="18"/>
        <end position="206"/>
    </location>
</feature>
<keyword evidence="5" id="KW-1185">Reference proteome</keyword>
<dbReference type="PROSITE" id="PS50198">
    <property type="entry name" value="PPIC_PPIASE_2"/>
    <property type="match status" value="1"/>
</dbReference>
<gene>
    <name evidence="4" type="ORF">ES674_11280</name>
</gene>
<feature type="signal peptide" evidence="2">
    <location>
        <begin position="1"/>
        <end position="17"/>
    </location>
</feature>
<comment type="caution">
    <text evidence="4">The sequence shown here is derived from an EMBL/GenBank/DDBJ whole genome shotgun (WGS) entry which is preliminary data.</text>
</comment>
<dbReference type="Gene3D" id="3.10.50.40">
    <property type="match status" value="1"/>
</dbReference>